<dbReference type="OrthoDB" id="31543at2157"/>
<evidence type="ECO:0000313" key="11">
    <source>
        <dbReference type="Proteomes" id="UP000027981"/>
    </source>
</evidence>
<evidence type="ECO:0000256" key="1">
    <source>
        <dbReference type="ARBA" id="ARBA00004651"/>
    </source>
</evidence>
<evidence type="ECO:0000259" key="9">
    <source>
        <dbReference type="Pfam" id="PF21082"/>
    </source>
</evidence>
<keyword evidence="4 7" id="KW-0812">Transmembrane</keyword>
<evidence type="ECO:0000256" key="3">
    <source>
        <dbReference type="ARBA" id="ARBA00022475"/>
    </source>
</evidence>
<evidence type="ECO:0000256" key="6">
    <source>
        <dbReference type="ARBA" id="ARBA00023136"/>
    </source>
</evidence>
<dbReference type="GO" id="GO:0005886">
    <property type="term" value="C:plasma membrane"/>
    <property type="evidence" value="ECO:0007669"/>
    <property type="project" value="UniProtKB-SubCell"/>
</dbReference>
<gene>
    <name evidence="10" type="ORF">PAP_09295</name>
</gene>
<feature type="transmembrane region" description="Helical" evidence="7">
    <location>
        <begin position="98"/>
        <end position="116"/>
    </location>
</feature>
<dbReference type="InterPro" id="IPR023408">
    <property type="entry name" value="MscS_beta-dom_sf"/>
</dbReference>
<protein>
    <submittedName>
        <fullName evidence="10">Small mechanosensitive ion channel protein MscS</fullName>
    </submittedName>
</protein>
<dbReference type="Gene3D" id="3.30.70.100">
    <property type="match status" value="1"/>
</dbReference>
<evidence type="ECO:0000256" key="5">
    <source>
        <dbReference type="ARBA" id="ARBA00022989"/>
    </source>
</evidence>
<dbReference type="Pfam" id="PF21082">
    <property type="entry name" value="MS_channel_3rd"/>
    <property type="match status" value="1"/>
</dbReference>
<dbReference type="GeneID" id="24842956"/>
<reference evidence="11" key="1">
    <citation type="submission" date="2013-06" db="EMBL/GenBank/DDBJ databases">
        <title>Complete Genome Sequence of Hyperthermophilic Palaeococcus pacificus DY20341T, Isolated from a Deep-Sea Hydrothermal Sediments.</title>
        <authorList>
            <person name="Zeng X."/>
            <person name="Shao Z."/>
        </authorList>
    </citation>
    <scope>NUCLEOTIDE SEQUENCE [LARGE SCALE GENOMIC DNA]</scope>
    <source>
        <strain evidence="11">DY20341</strain>
    </source>
</reference>
<dbReference type="SUPFAM" id="SSF82861">
    <property type="entry name" value="Mechanosensitive channel protein MscS (YggB), transmembrane region"/>
    <property type="match status" value="1"/>
</dbReference>
<feature type="transmembrane region" description="Helical" evidence="7">
    <location>
        <begin position="142"/>
        <end position="162"/>
    </location>
</feature>
<feature type="domain" description="Mechanosensitive ion channel MscS C-terminal" evidence="9">
    <location>
        <begin position="258"/>
        <end position="340"/>
    </location>
</feature>
<dbReference type="Proteomes" id="UP000027981">
    <property type="component" value="Chromosome"/>
</dbReference>
<dbReference type="InterPro" id="IPR011066">
    <property type="entry name" value="MscS_channel_C_sf"/>
</dbReference>
<feature type="transmembrane region" description="Helical" evidence="7">
    <location>
        <begin position="168"/>
        <end position="198"/>
    </location>
</feature>
<dbReference type="HOGENOM" id="CLU_037945_1_0_2"/>
<organism evidence="10 11">
    <name type="scientific">Palaeococcus pacificus DY20341</name>
    <dbReference type="NCBI Taxonomy" id="1343739"/>
    <lineage>
        <taxon>Archaea</taxon>
        <taxon>Methanobacteriati</taxon>
        <taxon>Methanobacteriota</taxon>
        <taxon>Thermococci</taxon>
        <taxon>Thermococcales</taxon>
        <taxon>Thermococcaceae</taxon>
        <taxon>Palaeococcus</taxon>
    </lineage>
</organism>
<comment type="similarity">
    <text evidence="2">Belongs to the MscS (TC 1.A.23) family.</text>
</comment>
<dbReference type="InterPro" id="IPR006685">
    <property type="entry name" value="MscS_channel_2nd"/>
</dbReference>
<evidence type="ECO:0000256" key="2">
    <source>
        <dbReference type="ARBA" id="ARBA00008017"/>
    </source>
</evidence>
<dbReference type="SUPFAM" id="SSF82689">
    <property type="entry name" value="Mechanosensitive channel protein MscS (YggB), C-terminal domain"/>
    <property type="match status" value="1"/>
</dbReference>
<evidence type="ECO:0000313" key="10">
    <source>
        <dbReference type="EMBL" id="AIF70237.1"/>
    </source>
</evidence>
<dbReference type="SUPFAM" id="SSF50182">
    <property type="entry name" value="Sm-like ribonucleoproteins"/>
    <property type="match status" value="1"/>
</dbReference>
<keyword evidence="3" id="KW-1003">Cell membrane</keyword>
<keyword evidence="11" id="KW-1185">Reference proteome</keyword>
<dbReference type="InterPro" id="IPR045275">
    <property type="entry name" value="MscS_archaea/bacteria_type"/>
</dbReference>
<comment type="subcellular location">
    <subcellularLocation>
        <location evidence="1">Cell membrane</location>
        <topology evidence="1">Multi-pass membrane protein</topology>
    </subcellularLocation>
</comment>
<sequence>MNVTNNVTGFFNQGFFAENMVFDITIGSIVKAAIVLVIGLFLARFVKHYISEISRRTEYVWIFNEETASMVHRLILVVSAIYAFDTLGILAYEVLGTTLSNLTAAFLVFYFSYMIAKKSKDYMVMSGVKKGNLPEAQLKGKLFYYAVVILAFFIALNIAGFAGKLTTLIAAAGITGIILGFSAQTVVANFISGIFMYFDKPLKIGDPVKIGEYGGVVHDIRILSTRIRTWDGTLVRIPNEKLFNSEIVNLQKYPARRVDIVVSIAYKEDAQKAIDVIKRTLDEMAYVLAEPEPMIFVDNLEDSGVSIAVRAWTPSEKWFDVRSTIVQRVKEALDSEGIEIPFPQRVNWFAEELRVKVEKE</sequence>
<keyword evidence="6 7" id="KW-0472">Membrane</keyword>
<dbReference type="Pfam" id="PF00924">
    <property type="entry name" value="MS_channel_2nd"/>
    <property type="match status" value="1"/>
</dbReference>
<evidence type="ECO:0000256" key="4">
    <source>
        <dbReference type="ARBA" id="ARBA00022692"/>
    </source>
</evidence>
<reference evidence="10 11" key="2">
    <citation type="journal article" date="2015" name="Genome Announc.">
        <title>Complete Genome Sequence of Hyperthermophilic Piezophilic Archaeon Palaeococcus pacificus DY20341T, Isolated from Deep-Sea Hydrothermal Sediments.</title>
        <authorList>
            <person name="Zeng X."/>
            <person name="Jebbar M."/>
            <person name="Shao Z."/>
        </authorList>
    </citation>
    <scope>NUCLEOTIDE SEQUENCE [LARGE SCALE GENOMIC DNA]</scope>
    <source>
        <strain evidence="10 11">DY20341</strain>
    </source>
</reference>
<dbReference type="EMBL" id="CP006019">
    <property type="protein sequence ID" value="AIF70237.1"/>
    <property type="molecule type" value="Genomic_DNA"/>
</dbReference>
<dbReference type="InterPro" id="IPR011014">
    <property type="entry name" value="MscS_channel_TM-2"/>
</dbReference>
<dbReference type="RefSeq" id="WP_084177556.1">
    <property type="nucleotide sequence ID" value="NZ_CP006019.1"/>
</dbReference>
<dbReference type="AlphaFoldDB" id="A0A075LW38"/>
<evidence type="ECO:0000259" key="8">
    <source>
        <dbReference type="Pfam" id="PF00924"/>
    </source>
</evidence>
<dbReference type="KEGG" id="ppac:PAP_09295"/>
<dbReference type="eggNOG" id="arCOG01568">
    <property type="taxonomic scope" value="Archaea"/>
</dbReference>
<dbReference type="InterPro" id="IPR010920">
    <property type="entry name" value="LSM_dom_sf"/>
</dbReference>
<dbReference type="InterPro" id="IPR049278">
    <property type="entry name" value="MS_channel_C"/>
</dbReference>
<dbReference type="GO" id="GO:0008381">
    <property type="term" value="F:mechanosensitive monoatomic ion channel activity"/>
    <property type="evidence" value="ECO:0007669"/>
    <property type="project" value="InterPro"/>
</dbReference>
<accession>A0A075LW38</accession>
<feature type="transmembrane region" description="Helical" evidence="7">
    <location>
        <begin position="20"/>
        <end position="46"/>
    </location>
</feature>
<keyword evidence="5 7" id="KW-1133">Transmembrane helix</keyword>
<dbReference type="PANTHER" id="PTHR30221:SF20">
    <property type="entry name" value="SMALL-CONDUCTANCE MECHANOSENSITIVE CHANNEL"/>
    <property type="match status" value="1"/>
</dbReference>
<dbReference type="STRING" id="1343739.PAP_09295"/>
<dbReference type="Gene3D" id="1.10.287.1260">
    <property type="match status" value="1"/>
</dbReference>
<feature type="domain" description="Mechanosensitive ion channel MscS" evidence="8">
    <location>
        <begin position="185"/>
        <end position="251"/>
    </location>
</feature>
<name>A0A075LW38_9EURY</name>
<dbReference type="PANTHER" id="PTHR30221">
    <property type="entry name" value="SMALL-CONDUCTANCE MECHANOSENSITIVE CHANNEL"/>
    <property type="match status" value="1"/>
</dbReference>
<dbReference type="Gene3D" id="2.30.30.60">
    <property type="match status" value="1"/>
</dbReference>
<evidence type="ECO:0000256" key="7">
    <source>
        <dbReference type="SAM" id="Phobius"/>
    </source>
</evidence>
<proteinExistence type="inferred from homology"/>